<keyword evidence="3" id="KW-1185">Reference proteome</keyword>
<gene>
    <name evidence="2" type="ORF">TNCT_166571</name>
</gene>
<feature type="compositionally biased region" description="Basic and acidic residues" evidence="1">
    <location>
        <begin position="13"/>
        <end position="27"/>
    </location>
</feature>
<proteinExistence type="predicted"/>
<evidence type="ECO:0000313" key="3">
    <source>
        <dbReference type="Proteomes" id="UP000887116"/>
    </source>
</evidence>
<protein>
    <submittedName>
        <fullName evidence="2">Uncharacterized protein</fullName>
    </submittedName>
</protein>
<comment type="caution">
    <text evidence="2">The sequence shown here is derived from an EMBL/GenBank/DDBJ whole genome shotgun (WGS) entry which is preliminary data.</text>
</comment>
<accession>A0A8X6JA51</accession>
<feature type="region of interest" description="Disordered" evidence="1">
    <location>
        <begin position="1"/>
        <end position="55"/>
    </location>
</feature>
<dbReference type="EMBL" id="BMAO01034731">
    <property type="protein sequence ID" value="GFQ98490.1"/>
    <property type="molecule type" value="Genomic_DNA"/>
</dbReference>
<sequence>MLDNVPDGFGDSYDFKRSKNKSEEASQRRSGGRTNKKRDSPQRSQNSEGFKHPNKSFNIMGVVTYYENLKSELPNCFLPLVEAGNTKEAILSAIWSFTGKPLIANT</sequence>
<dbReference type="Proteomes" id="UP000887116">
    <property type="component" value="Unassembled WGS sequence"/>
</dbReference>
<organism evidence="2 3">
    <name type="scientific">Trichonephila clavata</name>
    <name type="common">Joro spider</name>
    <name type="synonym">Nephila clavata</name>
    <dbReference type="NCBI Taxonomy" id="2740835"/>
    <lineage>
        <taxon>Eukaryota</taxon>
        <taxon>Metazoa</taxon>
        <taxon>Ecdysozoa</taxon>
        <taxon>Arthropoda</taxon>
        <taxon>Chelicerata</taxon>
        <taxon>Arachnida</taxon>
        <taxon>Araneae</taxon>
        <taxon>Araneomorphae</taxon>
        <taxon>Entelegynae</taxon>
        <taxon>Araneoidea</taxon>
        <taxon>Nephilidae</taxon>
        <taxon>Trichonephila</taxon>
    </lineage>
</organism>
<dbReference type="AlphaFoldDB" id="A0A8X6JA51"/>
<name>A0A8X6JA51_TRICU</name>
<evidence type="ECO:0000256" key="1">
    <source>
        <dbReference type="SAM" id="MobiDB-lite"/>
    </source>
</evidence>
<evidence type="ECO:0000313" key="2">
    <source>
        <dbReference type="EMBL" id="GFQ98490.1"/>
    </source>
</evidence>
<reference evidence="2" key="1">
    <citation type="submission" date="2020-07" db="EMBL/GenBank/DDBJ databases">
        <title>Multicomponent nature underlies the extraordinary mechanical properties of spider dragline silk.</title>
        <authorList>
            <person name="Kono N."/>
            <person name="Nakamura H."/>
            <person name="Mori M."/>
            <person name="Yoshida Y."/>
            <person name="Ohtoshi R."/>
            <person name="Malay A.D."/>
            <person name="Moran D.A.P."/>
            <person name="Tomita M."/>
            <person name="Numata K."/>
            <person name="Arakawa K."/>
        </authorList>
    </citation>
    <scope>NUCLEOTIDE SEQUENCE</scope>
</reference>